<evidence type="ECO:0000259" key="1">
    <source>
        <dbReference type="Pfam" id="PF00931"/>
    </source>
</evidence>
<dbReference type="GO" id="GO:0043531">
    <property type="term" value="F:ADP binding"/>
    <property type="evidence" value="ECO:0007669"/>
    <property type="project" value="InterPro"/>
</dbReference>
<dbReference type="Pfam" id="PF00931">
    <property type="entry name" value="NB-ARC"/>
    <property type="match status" value="1"/>
</dbReference>
<feature type="domain" description="NB-ARC" evidence="1">
    <location>
        <begin position="29"/>
        <end position="190"/>
    </location>
</feature>
<name>A0AAJ0CMQ2_9HYPO</name>
<comment type="caution">
    <text evidence="2">The sequence shown here is derived from an EMBL/GenBank/DDBJ whole genome shotgun (WGS) entry which is preliminary data.</text>
</comment>
<sequence>MSKQVGAAFPCHTLPVAENHWFFGRRDILRQLENHLTPADTSSRLSSTALYGLGGIGKTQTALAYAYQKQEELDAILWISAEDEYSIQQGFSKAAVDALKLEEAHPQSHQKNMILVLDWLQKTSAKWLLIFDNVDSHDILDDCWPISKHGAVLVTTRDVLIATLPIDQGLEVNEFDNDEGAEFLLHLATKRRRVKGEFEAARQVASQLGGLPLALNQMAALINAKNYSIQEFGVMYSKHEKRFHRERKSGWKYLGYQHTLNTVWEISFTNLGDDARACLGVLSFFSPDSVPSSVFKTENPGELPALLLFCEDELK</sequence>
<gene>
    <name evidence="2" type="ORF">QQS21_006352</name>
</gene>
<dbReference type="PANTHER" id="PTHR35205">
    <property type="entry name" value="NB-ARC AND TPR DOMAIN PROTEIN"/>
    <property type="match status" value="1"/>
</dbReference>
<dbReference type="InterPro" id="IPR002182">
    <property type="entry name" value="NB-ARC"/>
</dbReference>
<organism evidence="2 3">
    <name type="scientific">Conoideocrella luteorostrata</name>
    <dbReference type="NCBI Taxonomy" id="1105319"/>
    <lineage>
        <taxon>Eukaryota</taxon>
        <taxon>Fungi</taxon>
        <taxon>Dikarya</taxon>
        <taxon>Ascomycota</taxon>
        <taxon>Pezizomycotina</taxon>
        <taxon>Sordariomycetes</taxon>
        <taxon>Hypocreomycetidae</taxon>
        <taxon>Hypocreales</taxon>
        <taxon>Clavicipitaceae</taxon>
        <taxon>Conoideocrella</taxon>
    </lineage>
</organism>
<keyword evidence="3" id="KW-1185">Reference proteome</keyword>
<accession>A0AAJ0CMQ2</accession>
<reference evidence="2" key="1">
    <citation type="submission" date="2023-06" db="EMBL/GenBank/DDBJ databases">
        <title>Conoideocrella luteorostrata (Hypocreales: Clavicipitaceae), a potential biocontrol fungus for elongate hemlock scale in United States Christmas tree production areas.</title>
        <authorList>
            <person name="Barrett H."/>
            <person name="Lovett B."/>
            <person name="Macias A.M."/>
            <person name="Stajich J.E."/>
            <person name="Kasson M.T."/>
        </authorList>
    </citation>
    <scope>NUCLEOTIDE SEQUENCE</scope>
    <source>
        <strain evidence="2">ARSEF 14590</strain>
    </source>
</reference>
<dbReference type="EMBL" id="JASWJB010000117">
    <property type="protein sequence ID" value="KAK2596204.1"/>
    <property type="molecule type" value="Genomic_DNA"/>
</dbReference>
<proteinExistence type="predicted"/>
<dbReference type="SUPFAM" id="SSF52540">
    <property type="entry name" value="P-loop containing nucleoside triphosphate hydrolases"/>
    <property type="match status" value="1"/>
</dbReference>
<dbReference type="AlphaFoldDB" id="A0AAJ0CMQ2"/>
<protein>
    <recommendedName>
        <fullName evidence="1">NB-ARC domain-containing protein</fullName>
    </recommendedName>
</protein>
<dbReference type="PRINTS" id="PR00364">
    <property type="entry name" value="DISEASERSIST"/>
</dbReference>
<dbReference type="Proteomes" id="UP001251528">
    <property type="component" value="Unassembled WGS sequence"/>
</dbReference>
<dbReference type="PANTHER" id="PTHR35205:SF1">
    <property type="entry name" value="ZU5 DOMAIN-CONTAINING PROTEIN"/>
    <property type="match status" value="1"/>
</dbReference>
<dbReference type="Gene3D" id="3.40.50.300">
    <property type="entry name" value="P-loop containing nucleotide triphosphate hydrolases"/>
    <property type="match status" value="1"/>
</dbReference>
<evidence type="ECO:0000313" key="3">
    <source>
        <dbReference type="Proteomes" id="UP001251528"/>
    </source>
</evidence>
<dbReference type="InterPro" id="IPR027417">
    <property type="entry name" value="P-loop_NTPase"/>
</dbReference>
<evidence type="ECO:0000313" key="2">
    <source>
        <dbReference type="EMBL" id="KAK2596204.1"/>
    </source>
</evidence>